<gene>
    <name evidence="1" type="primary">bphO</name>
    <name evidence="1" type="ordered locus">RHECIAT_CH0003530</name>
</gene>
<protein>
    <submittedName>
        <fullName evidence="1">Heme oxygenase protein</fullName>
    </submittedName>
</protein>
<dbReference type="InterPro" id="IPR016084">
    <property type="entry name" value="Haem_Oase-like_multi-hlx"/>
</dbReference>
<dbReference type="SUPFAM" id="SSF48613">
    <property type="entry name" value="Heme oxygenase-like"/>
    <property type="match status" value="1"/>
</dbReference>
<evidence type="ECO:0000313" key="2">
    <source>
        <dbReference type="Proteomes" id="UP000008817"/>
    </source>
</evidence>
<dbReference type="Gene3D" id="1.20.910.10">
    <property type="entry name" value="Heme oxygenase-like"/>
    <property type="match status" value="1"/>
</dbReference>
<reference evidence="1 2" key="1">
    <citation type="submission" date="2008-04" db="EMBL/GenBank/DDBJ databases">
        <title>Genome diversity and DNA divergence of Rhizobium etli.</title>
        <authorList>
            <person name="Gonzalez V."/>
            <person name="Acosta J.L."/>
            <person name="Santamaria R.I."/>
            <person name="Bustos P."/>
            <person name="Hernandez-Gonzalez I.L."/>
            <person name="Fernandez J.L."/>
            <person name="Diaz R."/>
            <person name="Flores M."/>
            <person name="Mora J."/>
            <person name="Palacios R."/>
            <person name="Davila G."/>
        </authorList>
    </citation>
    <scope>NUCLEOTIDE SEQUENCE [LARGE SCALE GENOMIC DNA]</scope>
    <source>
        <strain evidence="1 2">CIAT 652</strain>
    </source>
</reference>
<dbReference type="eggNOG" id="COG3230">
    <property type="taxonomic scope" value="Bacteria"/>
</dbReference>
<proteinExistence type="predicted"/>
<evidence type="ECO:0000313" key="1">
    <source>
        <dbReference type="EMBL" id="ACE92476.1"/>
    </source>
</evidence>
<name>B3PX95_RHIE6</name>
<accession>B3PX95</accession>
<dbReference type="CDD" id="cd19166">
    <property type="entry name" value="HemeO-bac"/>
    <property type="match status" value="1"/>
</dbReference>
<dbReference type="KEGG" id="rec:RHECIAT_CH0003530"/>
<organism evidence="1 2">
    <name type="scientific">Rhizobium etli (strain CIAT 652)</name>
    <dbReference type="NCBI Taxonomy" id="491916"/>
    <lineage>
        <taxon>Bacteria</taxon>
        <taxon>Pseudomonadati</taxon>
        <taxon>Pseudomonadota</taxon>
        <taxon>Alphaproteobacteria</taxon>
        <taxon>Hyphomicrobiales</taxon>
        <taxon>Rhizobiaceae</taxon>
        <taxon>Rhizobium/Agrobacterium group</taxon>
        <taxon>Rhizobium</taxon>
    </lineage>
</organism>
<dbReference type="HOGENOM" id="CLU_085041_4_0_5"/>
<sequence>MGFSGNTEMLQYIASSRSLINGIICHLTQNTVRMSLRSVLRAQTADCHAEVDKLFGTFDLSNREQYRTFLRTHARIVPAAENAIEHAGIRRLLPDWPDRRRAPLLFADIRALGDQMPALLPPPALGCEAALWGALYVLEGSKLGGALLAKSVPDHLPRSYLAPQGPKGAMRAFMERLDASDVGDPAIAVAAARNVFELFLKAAQLELEAVP</sequence>
<dbReference type="EMBL" id="CP001074">
    <property type="protein sequence ID" value="ACE92476.1"/>
    <property type="molecule type" value="Genomic_DNA"/>
</dbReference>
<dbReference type="AlphaFoldDB" id="B3PX95"/>
<dbReference type="Proteomes" id="UP000008817">
    <property type="component" value="Chromosome"/>
</dbReference>